<evidence type="ECO:0000313" key="1">
    <source>
        <dbReference type="EMBL" id="OJI94706.1"/>
    </source>
</evidence>
<proteinExistence type="predicted"/>
<comment type="caution">
    <text evidence="1">The sequence shown here is derived from an EMBL/GenBank/DDBJ whole genome shotgun (WGS) entry which is preliminary data.</text>
</comment>
<dbReference type="EMBL" id="MLCB01000091">
    <property type="protein sequence ID" value="OJI94706.1"/>
    <property type="molecule type" value="Genomic_DNA"/>
</dbReference>
<reference evidence="1 2" key="1">
    <citation type="submission" date="2016-10" db="EMBL/GenBank/DDBJ databases">
        <title>Genome sequence of Planktotalea frisia SH6-1.</title>
        <authorList>
            <person name="Poehlein A."/>
            <person name="Bakenhus I."/>
            <person name="Voget S."/>
            <person name="Brinkhoff T."/>
            <person name="Simon M."/>
        </authorList>
    </citation>
    <scope>NUCLEOTIDE SEQUENCE [LARGE SCALE GENOMIC DNA]</scope>
    <source>
        <strain evidence="1 2">SH6-1</strain>
    </source>
</reference>
<accession>A0A1L9NZM7</accession>
<protein>
    <recommendedName>
        <fullName evidence="3">DNA-directed RNA polymerase</fullName>
    </recommendedName>
</protein>
<dbReference type="AlphaFoldDB" id="A0A1L9NZM7"/>
<dbReference type="RefSeq" id="WP_072629845.1">
    <property type="nucleotide sequence ID" value="NZ_MLCB01000091.1"/>
</dbReference>
<name>A0A1L9NZM7_9RHOB</name>
<sequence>MRIDTENLDKGSYNLEVVRPVWLPYNKIGIQLTAFLTDQLGYPNSGPKADKYTIVLASLLKAAQAHLSSKDISQPHHIGIQRKASAWSRYPLVGRDIAKTAVDDLIGHFGGELVEGSGTSGLHKDDKGQWQTDPLMSMYTLDLDKLPLDLPQARFVEVGRPILKVNKAETRQQKNRRTGLKLPKPFLNNKAAKALGEDVHRASESRIQRLNEFYRSHPLELPNGHAAASATRVFHDSRFDAGGRLYGAWTGLDQKEYRLHCRIDGQPIVEIDINASQPTLLSSLLGYKLGRLGPDDTWSDVYGELSGLLNIHYHWTVIDQTIDRIDLIRRNRGAAKAVVMALIGSGLPLKSKATAELVKDFGLTPEGWLMFRDKLLETVPALNALEPRYDSKGGLDGYINGPGFLSYHESEIALETLEALMDRGIPAYPVHDCLIVKGVDATIAAEVFRQTIHDYCKRLSGIEVMVPLSVTAADYQQHDTLPSETDLKGRYLS</sequence>
<keyword evidence="2" id="KW-1185">Reference proteome</keyword>
<organism evidence="1 2">
    <name type="scientific">Planktotalea frisia</name>
    <dbReference type="NCBI Taxonomy" id="696762"/>
    <lineage>
        <taxon>Bacteria</taxon>
        <taxon>Pseudomonadati</taxon>
        <taxon>Pseudomonadota</taxon>
        <taxon>Alphaproteobacteria</taxon>
        <taxon>Rhodobacterales</taxon>
        <taxon>Paracoccaceae</taxon>
        <taxon>Planktotalea</taxon>
    </lineage>
</organism>
<gene>
    <name evidence="1" type="ORF">PFRI_12550</name>
</gene>
<dbReference type="OrthoDB" id="7791838at2"/>
<evidence type="ECO:0000313" key="2">
    <source>
        <dbReference type="Proteomes" id="UP000184514"/>
    </source>
</evidence>
<evidence type="ECO:0008006" key="3">
    <source>
        <dbReference type="Google" id="ProtNLM"/>
    </source>
</evidence>
<dbReference type="Proteomes" id="UP000184514">
    <property type="component" value="Unassembled WGS sequence"/>
</dbReference>